<dbReference type="CDD" id="cd06189">
    <property type="entry name" value="flavin_oxioreductase"/>
    <property type="match status" value="1"/>
</dbReference>
<dbReference type="STRING" id="1123397.SAMN05660831_02351"/>
<dbReference type="InterPro" id="IPR001433">
    <property type="entry name" value="OxRdtase_FAD/NAD-bd"/>
</dbReference>
<dbReference type="InterPro" id="IPR001041">
    <property type="entry name" value="2Fe-2S_ferredoxin-type"/>
</dbReference>
<feature type="domain" description="2Fe-2S ferredoxin-type" evidence="1">
    <location>
        <begin position="3"/>
        <end position="92"/>
    </location>
</feature>
<dbReference type="Pfam" id="PF00111">
    <property type="entry name" value="Fer2"/>
    <property type="match status" value="1"/>
</dbReference>
<dbReference type="Gene3D" id="3.40.50.80">
    <property type="entry name" value="Nucleotide-binding domain of ferredoxin-NADP reductase (FNR) module"/>
    <property type="match status" value="1"/>
</dbReference>
<dbReference type="InterPro" id="IPR039261">
    <property type="entry name" value="FNR_nucleotide-bd"/>
</dbReference>
<dbReference type="EMBL" id="FOMJ01000009">
    <property type="protein sequence ID" value="SFD81073.1"/>
    <property type="molecule type" value="Genomic_DNA"/>
</dbReference>
<proteinExistence type="predicted"/>
<dbReference type="Pfam" id="PF00970">
    <property type="entry name" value="FAD_binding_6"/>
    <property type="match status" value="1"/>
</dbReference>
<dbReference type="InterPro" id="IPR012675">
    <property type="entry name" value="Beta-grasp_dom_sf"/>
</dbReference>
<dbReference type="SUPFAM" id="SSF52343">
    <property type="entry name" value="Ferredoxin reductase-like, C-terminal NADP-linked domain"/>
    <property type="match status" value="1"/>
</dbReference>
<evidence type="ECO:0000313" key="3">
    <source>
        <dbReference type="EMBL" id="SFD81073.1"/>
    </source>
</evidence>
<dbReference type="PRINTS" id="PR00410">
    <property type="entry name" value="PHEHYDRXLASE"/>
</dbReference>
<evidence type="ECO:0000313" key="4">
    <source>
        <dbReference type="Proteomes" id="UP000198611"/>
    </source>
</evidence>
<dbReference type="InterPro" id="IPR006058">
    <property type="entry name" value="2Fe2S_fd_BS"/>
</dbReference>
<sequence length="336" mass="36794">MSHQVRVEPSGHTFEVATNETVLNAALRHGLALPYSCRNGTCGTCKGRLLEGEVAYAGQPPALTDEDEANGLALFCQAEAISDLTIEVREVGALTEIPVRTMPARIQQMERLADDVIRLGLKVPQNERLQFLAGQYVDLLLRDGRRRSYSLANPPHDDALLEFHVRHMPGGRFTDALFNGDYKEKDILRLEGPLGSFFWREESEGPAILVAGGTGFAPIKAIVEHALAEETERPLHVYWGVRALRDLYLGTLAEQWATEHANVTFTPVFSQPEGDSGGARTGYVHEAVLADFPDLSGFEVYASGPPAMVEALRESLPGQGLDPERLYADAFEPAGD</sequence>
<dbReference type="Gene3D" id="3.10.20.30">
    <property type="match status" value="1"/>
</dbReference>
<dbReference type="OrthoDB" id="9806195at2"/>
<dbReference type="InterPro" id="IPR017927">
    <property type="entry name" value="FAD-bd_FR_type"/>
</dbReference>
<dbReference type="GO" id="GO:0051537">
    <property type="term" value="F:2 iron, 2 sulfur cluster binding"/>
    <property type="evidence" value="ECO:0007669"/>
    <property type="project" value="InterPro"/>
</dbReference>
<dbReference type="GO" id="GO:0016491">
    <property type="term" value="F:oxidoreductase activity"/>
    <property type="evidence" value="ECO:0007669"/>
    <property type="project" value="InterPro"/>
</dbReference>
<reference evidence="3 4" key="1">
    <citation type="submission" date="2016-10" db="EMBL/GenBank/DDBJ databases">
        <authorList>
            <person name="de Groot N.N."/>
        </authorList>
    </citation>
    <scope>NUCLEOTIDE SEQUENCE [LARGE SCALE GENOMIC DNA]</scope>
    <source>
        <strain evidence="3 4">HL3</strain>
    </source>
</reference>
<dbReference type="PANTHER" id="PTHR47354:SF5">
    <property type="entry name" value="PROTEIN RFBI"/>
    <property type="match status" value="1"/>
</dbReference>
<dbReference type="InterPro" id="IPR036010">
    <property type="entry name" value="2Fe-2S_ferredoxin-like_sf"/>
</dbReference>
<dbReference type="AlphaFoldDB" id="A0A1I1VJ43"/>
<dbReference type="Pfam" id="PF00175">
    <property type="entry name" value="NAD_binding_1"/>
    <property type="match status" value="1"/>
</dbReference>
<dbReference type="PROSITE" id="PS51085">
    <property type="entry name" value="2FE2S_FER_2"/>
    <property type="match status" value="1"/>
</dbReference>
<dbReference type="SUPFAM" id="SSF63380">
    <property type="entry name" value="Riboflavin synthase domain-like"/>
    <property type="match status" value="1"/>
</dbReference>
<dbReference type="SUPFAM" id="SSF54292">
    <property type="entry name" value="2Fe-2S ferredoxin-like"/>
    <property type="match status" value="1"/>
</dbReference>
<accession>A0A1I1VJ43</accession>
<name>A0A1I1VJ43_9GAMM</name>
<feature type="domain" description="FAD-binding FR-type" evidence="2">
    <location>
        <begin position="99"/>
        <end position="200"/>
    </location>
</feature>
<evidence type="ECO:0000259" key="1">
    <source>
        <dbReference type="PROSITE" id="PS51085"/>
    </source>
</evidence>
<dbReference type="PROSITE" id="PS00197">
    <property type="entry name" value="2FE2S_FER_1"/>
    <property type="match status" value="1"/>
</dbReference>
<keyword evidence="4" id="KW-1185">Reference proteome</keyword>
<dbReference type="PANTHER" id="PTHR47354">
    <property type="entry name" value="NADH OXIDOREDUCTASE HCR"/>
    <property type="match status" value="1"/>
</dbReference>
<dbReference type="Proteomes" id="UP000198611">
    <property type="component" value="Unassembled WGS sequence"/>
</dbReference>
<evidence type="ECO:0000259" key="2">
    <source>
        <dbReference type="PROSITE" id="PS51384"/>
    </source>
</evidence>
<protein>
    <submittedName>
        <fullName evidence="3">CDP-4-dehydro-6-deoxyglucose reductase</fullName>
    </submittedName>
</protein>
<dbReference type="Gene3D" id="2.40.30.10">
    <property type="entry name" value="Translation factors"/>
    <property type="match status" value="1"/>
</dbReference>
<dbReference type="RefSeq" id="WP_093428965.1">
    <property type="nucleotide sequence ID" value="NZ_FOMJ01000009.1"/>
</dbReference>
<dbReference type="PROSITE" id="PS51384">
    <property type="entry name" value="FAD_FR"/>
    <property type="match status" value="1"/>
</dbReference>
<organism evidence="3 4">
    <name type="scientific">Thiohalospira halophila DSM 15071</name>
    <dbReference type="NCBI Taxonomy" id="1123397"/>
    <lineage>
        <taxon>Bacteria</taxon>
        <taxon>Pseudomonadati</taxon>
        <taxon>Pseudomonadota</taxon>
        <taxon>Gammaproteobacteria</taxon>
        <taxon>Thiohalospirales</taxon>
        <taxon>Thiohalospiraceae</taxon>
        <taxon>Thiohalospira</taxon>
    </lineage>
</organism>
<dbReference type="InterPro" id="IPR050415">
    <property type="entry name" value="MRET"/>
</dbReference>
<gene>
    <name evidence="3" type="ORF">SAMN05660831_02351</name>
</gene>
<dbReference type="InterPro" id="IPR008333">
    <property type="entry name" value="Cbr1-like_FAD-bd_dom"/>
</dbReference>
<dbReference type="CDD" id="cd00207">
    <property type="entry name" value="fer2"/>
    <property type="match status" value="1"/>
</dbReference>
<dbReference type="InterPro" id="IPR017938">
    <property type="entry name" value="Riboflavin_synthase-like_b-brl"/>
</dbReference>